<dbReference type="GO" id="GO:0085020">
    <property type="term" value="P:protein K6-linked ubiquitination"/>
    <property type="evidence" value="ECO:0007669"/>
    <property type="project" value="TreeGrafter"/>
</dbReference>
<dbReference type="Pfam" id="PF12796">
    <property type="entry name" value="Ank_2"/>
    <property type="match status" value="1"/>
</dbReference>
<dbReference type="SMART" id="SM00248">
    <property type="entry name" value="ANK"/>
    <property type="match status" value="3"/>
</dbReference>
<evidence type="ECO:0000313" key="5">
    <source>
        <dbReference type="EMBL" id="KAJ3256992.1"/>
    </source>
</evidence>
<accession>A0AAD5UJJ7</accession>
<dbReference type="EMBL" id="JADGKB010000043">
    <property type="protein sequence ID" value="KAJ3256992.1"/>
    <property type="molecule type" value="Genomic_DNA"/>
</dbReference>
<proteinExistence type="predicted"/>
<feature type="compositionally biased region" description="Polar residues" evidence="4">
    <location>
        <begin position="16"/>
        <end position="29"/>
    </location>
</feature>
<feature type="repeat" description="ANK" evidence="3">
    <location>
        <begin position="118"/>
        <end position="142"/>
    </location>
</feature>
<dbReference type="Gene3D" id="1.25.40.20">
    <property type="entry name" value="Ankyrin repeat-containing domain"/>
    <property type="match status" value="1"/>
</dbReference>
<keyword evidence="6" id="KW-1185">Reference proteome</keyword>
<evidence type="ECO:0000256" key="3">
    <source>
        <dbReference type="PROSITE-ProRule" id="PRU00023"/>
    </source>
</evidence>
<evidence type="ECO:0000256" key="4">
    <source>
        <dbReference type="SAM" id="MobiDB-lite"/>
    </source>
</evidence>
<dbReference type="PROSITE" id="PS50297">
    <property type="entry name" value="ANK_REP_REGION"/>
    <property type="match status" value="3"/>
</dbReference>
<keyword evidence="2 3" id="KW-0040">ANK repeat</keyword>
<sequence length="207" mass="22937">MPPRPKSAGIKFADPNQESTVNSKPASRTHSARKKTHKEVPHEIIQHPLTANEQILFEACRKGDIDTVYDQLWKGTDVNRKFPHTGNTPLSIACQCGHTRIVSLLIEFGAEIKVKDDYGVTPIHWASNYDDPKLINTLLEKGDLGLSELSLKDSFGSTPLHFASVRNKANTVKLLLRAGSNPFITNNDSRKPSEVTTDSDIRDILIG</sequence>
<name>A0AAD5UJJ7_9FUNG</name>
<dbReference type="GO" id="GO:0004842">
    <property type="term" value="F:ubiquitin-protein transferase activity"/>
    <property type="evidence" value="ECO:0007669"/>
    <property type="project" value="TreeGrafter"/>
</dbReference>
<keyword evidence="1" id="KW-0677">Repeat</keyword>
<reference evidence="5" key="1">
    <citation type="submission" date="2020-05" db="EMBL/GenBank/DDBJ databases">
        <title>Phylogenomic resolution of chytrid fungi.</title>
        <authorList>
            <person name="Stajich J.E."/>
            <person name="Amses K."/>
            <person name="Simmons R."/>
            <person name="Seto K."/>
            <person name="Myers J."/>
            <person name="Bonds A."/>
            <person name="Quandt C.A."/>
            <person name="Barry K."/>
            <person name="Liu P."/>
            <person name="Grigoriev I."/>
            <person name="Longcore J.E."/>
            <person name="James T.Y."/>
        </authorList>
    </citation>
    <scope>NUCLEOTIDE SEQUENCE</scope>
    <source>
        <strain evidence="5">PLAUS21</strain>
    </source>
</reference>
<dbReference type="Proteomes" id="UP001210925">
    <property type="component" value="Unassembled WGS sequence"/>
</dbReference>
<feature type="repeat" description="ANK" evidence="3">
    <location>
        <begin position="85"/>
        <end position="117"/>
    </location>
</feature>
<dbReference type="PROSITE" id="PS50088">
    <property type="entry name" value="ANK_REPEAT"/>
    <property type="match status" value="3"/>
</dbReference>
<feature type="repeat" description="ANK" evidence="3">
    <location>
        <begin position="155"/>
        <end position="187"/>
    </location>
</feature>
<dbReference type="InterPro" id="IPR036770">
    <property type="entry name" value="Ankyrin_rpt-contain_sf"/>
</dbReference>
<dbReference type="Pfam" id="PF00023">
    <property type="entry name" value="Ank"/>
    <property type="match status" value="1"/>
</dbReference>
<comment type="caution">
    <text evidence="5">The sequence shown here is derived from an EMBL/GenBank/DDBJ whole genome shotgun (WGS) entry which is preliminary data.</text>
</comment>
<dbReference type="PANTHER" id="PTHR24171:SF8">
    <property type="entry name" value="BRCA1-ASSOCIATED RING DOMAIN PROTEIN 1"/>
    <property type="match status" value="1"/>
</dbReference>
<dbReference type="InterPro" id="IPR002110">
    <property type="entry name" value="Ankyrin_rpt"/>
</dbReference>
<evidence type="ECO:0008006" key="7">
    <source>
        <dbReference type="Google" id="ProtNLM"/>
    </source>
</evidence>
<dbReference type="SUPFAM" id="SSF48403">
    <property type="entry name" value="Ankyrin repeat"/>
    <property type="match status" value="1"/>
</dbReference>
<gene>
    <name evidence="5" type="ORF">HK103_004975</name>
</gene>
<protein>
    <recommendedName>
        <fullName evidence="7">Ankyrin repeat protein</fullName>
    </recommendedName>
</protein>
<evidence type="ECO:0000313" key="6">
    <source>
        <dbReference type="Proteomes" id="UP001210925"/>
    </source>
</evidence>
<dbReference type="AlphaFoldDB" id="A0AAD5UJJ7"/>
<evidence type="ECO:0000256" key="1">
    <source>
        <dbReference type="ARBA" id="ARBA00022737"/>
    </source>
</evidence>
<organism evidence="5 6">
    <name type="scientific">Boothiomyces macroporosus</name>
    <dbReference type="NCBI Taxonomy" id="261099"/>
    <lineage>
        <taxon>Eukaryota</taxon>
        <taxon>Fungi</taxon>
        <taxon>Fungi incertae sedis</taxon>
        <taxon>Chytridiomycota</taxon>
        <taxon>Chytridiomycota incertae sedis</taxon>
        <taxon>Chytridiomycetes</taxon>
        <taxon>Rhizophydiales</taxon>
        <taxon>Terramycetaceae</taxon>
        <taxon>Boothiomyces</taxon>
    </lineage>
</organism>
<feature type="region of interest" description="Disordered" evidence="4">
    <location>
        <begin position="1"/>
        <end position="40"/>
    </location>
</feature>
<dbReference type="PANTHER" id="PTHR24171">
    <property type="entry name" value="ANKYRIN REPEAT DOMAIN-CONTAINING PROTEIN 39-RELATED"/>
    <property type="match status" value="1"/>
</dbReference>
<evidence type="ECO:0000256" key="2">
    <source>
        <dbReference type="ARBA" id="ARBA00023043"/>
    </source>
</evidence>